<evidence type="ECO:0000256" key="1">
    <source>
        <dbReference type="ARBA" id="ARBA00001033"/>
    </source>
</evidence>
<comment type="cofactor">
    <cofactor evidence="6">
        <name>Mg(2+)</name>
        <dbReference type="ChEBI" id="CHEBI:18420"/>
    </cofactor>
</comment>
<dbReference type="GO" id="GO:0007165">
    <property type="term" value="P:signal transduction"/>
    <property type="evidence" value="ECO:0007669"/>
    <property type="project" value="TreeGrafter"/>
</dbReference>
<protein>
    <recommendedName>
        <fullName evidence="2">inositol-phosphate phosphatase</fullName>
        <ecNumber evidence="2">3.1.3.25</ecNumber>
    </recommendedName>
</protein>
<evidence type="ECO:0000313" key="8">
    <source>
        <dbReference type="Proteomes" id="UP000013167"/>
    </source>
</evidence>
<dbReference type="SUPFAM" id="SSF56655">
    <property type="entry name" value="Carbohydrate phosphatase"/>
    <property type="match status" value="1"/>
</dbReference>
<dbReference type="GO" id="GO:0046854">
    <property type="term" value="P:phosphatidylinositol phosphate biosynthetic process"/>
    <property type="evidence" value="ECO:0007669"/>
    <property type="project" value="InterPro"/>
</dbReference>
<evidence type="ECO:0000256" key="3">
    <source>
        <dbReference type="ARBA" id="ARBA00022723"/>
    </source>
</evidence>
<keyword evidence="5 6" id="KW-0460">Magnesium</keyword>
<dbReference type="EMBL" id="CAIZ01000044">
    <property type="protein sequence ID" value="CCH69155.1"/>
    <property type="molecule type" value="Genomic_DNA"/>
</dbReference>
<evidence type="ECO:0000256" key="5">
    <source>
        <dbReference type="ARBA" id="ARBA00022842"/>
    </source>
</evidence>
<feature type="binding site" evidence="6">
    <location>
        <position position="95"/>
    </location>
    <ligand>
        <name>Mg(2+)</name>
        <dbReference type="ChEBI" id="CHEBI:18420"/>
        <label>1</label>
        <note>catalytic</note>
    </ligand>
</feature>
<dbReference type="InterPro" id="IPR020550">
    <property type="entry name" value="Inositol_monophosphatase_CS"/>
</dbReference>
<dbReference type="PROSITE" id="PS00630">
    <property type="entry name" value="IMP_2"/>
    <property type="match status" value="1"/>
</dbReference>
<dbReference type="Proteomes" id="UP000013167">
    <property type="component" value="Unassembled WGS sequence"/>
</dbReference>
<dbReference type="GO" id="GO:0008934">
    <property type="term" value="F:inositol monophosphate 1-phosphatase activity"/>
    <property type="evidence" value="ECO:0007669"/>
    <property type="project" value="TreeGrafter"/>
</dbReference>
<organism evidence="7 8">
    <name type="scientific">Phycicoccus elongatus Lp2</name>
    <dbReference type="NCBI Taxonomy" id="1193181"/>
    <lineage>
        <taxon>Bacteria</taxon>
        <taxon>Bacillati</taxon>
        <taxon>Actinomycetota</taxon>
        <taxon>Actinomycetes</taxon>
        <taxon>Micrococcales</taxon>
        <taxon>Intrasporangiaceae</taxon>
        <taxon>Phycicoccus</taxon>
    </lineage>
</organism>
<dbReference type="eggNOG" id="COG0483">
    <property type="taxonomic scope" value="Bacteria"/>
</dbReference>
<dbReference type="EC" id="3.1.3.25" evidence="2"/>
<sequence>MTEPYAGCSPQESAHLREVAEAAAARSAAYLIDAFRTPMTVDHKGGPHDLVTEHDLASEAILRADLTSAVPDSAFVGEEGGRSGQGRVTWFVDPIDGTVNFSHGLAYWCVSIAAAVDDVLVAGVIAAPALAQVFAVDLDGFTVNGASAQPRRVEREVDAFVISTFPRHVDLESNGEAALHASGRLTRAFGSVRTLGSGALGLAHVAAGWADATFDLHTNAWDVAAGALMVRAGGGRYLGLRAGVTDENPTTAHLRPAYWATGGDVEYPTLREVLTGLSRDARVNGSAEPEPTYP</sequence>
<keyword evidence="8" id="KW-1185">Reference proteome</keyword>
<dbReference type="GO" id="GO:0006020">
    <property type="term" value="P:inositol metabolic process"/>
    <property type="evidence" value="ECO:0007669"/>
    <property type="project" value="TreeGrafter"/>
</dbReference>
<dbReference type="OrthoDB" id="9772456at2"/>
<feature type="binding site" evidence="6">
    <location>
        <position position="93"/>
    </location>
    <ligand>
        <name>Mg(2+)</name>
        <dbReference type="ChEBI" id="CHEBI:18420"/>
        <label>2</label>
    </ligand>
</feature>
<dbReference type="HOGENOM" id="CLU_044118_0_4_11"/>
<gene>
    <name evidence="7" type="ORF">BN10_1380006</name>
</gene>
<name>N0E0F2_9MICO</name>
<keyword evidence="4" id="KW-0378">Hydrolase</keyword>
<dbReference type="PANTHER" id="PTHR20854:SF4">
    <property type="entry name" value="INOSITOL-1-MONOPHOSPHATASE-RELATED"/>
    <property type="match status" value="1"/>
</dbReference>
<feature type="binding site" evidence="6">
    <location>
        <position position="78"/>
    </location>
    <ligand>
        <name>Mg(2+)</name>
        <dbReference type="ChEBI" id="CHEBI:18420"/>
        <label>1</label>
        <note>catalytic</note>
    </ligand>
</feature>
<dbReference type="CDD" id="cd01637">
    <property type="entry name" value="IMPase_like"/>
    <property type="match status" value="1"/>
</dbReference>
<dbReference type="PRINTS" id="PR00377">
    <property type="entry name" value="IMPHPHTASES"/>
</dbReference>
<dbReference type="Gene3D" id="3.30.540.10">
    <property type="entry name" value="Fructose-1,6-Bisphosphatase, subunit A, domain 1"/>
    <property type="match status" value="1"/>
</dbReference>
<dbReference type="RefSeq" id="WP_010851905.1">
    <property type="nucleotide sequence ID" value="NZ_HF570956.1"/>
</dbReference>
<comment type="catalytic activity">
    <reaction evidence="1">
        <text>a myo-inositol phosphate + H2O = myo-inositol + phosphate</text>
        <dbReference type="Rhea" id="RHEA:24056"/>
        <dbReference type="ChEBI" id="CHEBI:15377"/>
        <dbReference type="ChEBI" id="CHEBI:17268"/>
        <dbReference type="ChEBI" id="CHEBI:43474"/>
        <dbReference type="ChEBI" id="CHEBI:84139"/>
        <dbReference type="EC" id="3.1.3.25"/>
    </reaction>
</comment>
<evidence type="ECO:0000256" key="2">
    <source>
        <dbReference type="ARBA" id="ARBA00013106"/>
    </source>
</evidence>
<keyword evidence="3 6" id="KW-0479">Metal-binding</keyword>
<accession>N0E0F2</accession>
<feature type="binding site" evidence="6">
    <location>
        <position position="222"/>
    </location>
    <ligand>
        <name>Mg(2+)</name>
        <dbReference type="ChEBI" id="CHEBI:18420"/>
        <label>1</label>
        <note>catalytic</note>
    </ligand>
</feature>
<dbReference type="AlphaFoldDB" id="N0E0F2"/>
<dbReference type="STRING" id="1193181.BN10_1380006"/>
<proteinExistence type="predicted"/>
<reference evidence="7 8" key="1">
    <citation type="journal article" date="2013" name="ISME J.">
        <title>A metabolic model for members of the genus Tetrasphaera involved in enhanced biological phosphorus removal.</title>
        <authorList>
            <person name="Kristiansen R."/>
            <person name="Nguyen H.T.T."/>
            <person name="Saunders A.M."/>
            <person name="Nielsen J.L."/>
            <person name="Wimmer R."/>
            <person name="Le V.Q."/>
            <person name="McIlroy S.J."/>
            <person name="Petrovski S."/>
            <person name="Seviour R.J."/>
            <person name="Calteau A."/>
            <person name="Nielsen K.L."/>
            <person name="Nielsen P.H."/>
        </authorList>
    </citation>
    <scope>NUCLEOTIDE SEQUENCE [LARGE SCALE GENOMIC DNA]</scope>
    <source>
        <strain evidence="7 8">Lp2</strain>
    </source>
</reference>
<dbReference type="GO" id="GO:0046872">
    <property type="term" value="F:metal ion binding"/>
    <property type="evidence" value="ECO:0007669"/>
    <property type="project" value="UniProtKB-KW"/>
</dbReference>
<comment type="caution">
    <text evidence="7">The sequence shown here is derived from an EMBL/GenBank/DDBJ whole genome shotgun (WGS) entry which is preliminary data.</text>
</comment>
<dbReference type="Gene3D" id="3.40.190.80">
    <property type="match status" value="1"/>
</dbReference>
<dbReference type="Pfam" id="PF00459">
    <property type="entry name" value="Inositol_P"/>
    <property type="match status" value="1"/>
</dbReference>
<dbReference type="InterPro" id="IPR000760">
    <property type="entry name" value="Inositol_monophosphatase-like"/>
</dbReference>
<evidence type="ECO:0000256" key="6">
    <source>
        <dbReference type="PIRSR" id="PIRSR600760-2"/>
    </source>
</evidence>
<evidence type="ECO:0000313" key="7">
    <source>
        <dbReference type="EMBL" id="CCH69155.1"/>
    </source>
</evidence>
<dbReference type="PANTHER" id="PTHR20854">
    <property type="entry name" value="INOSITOL MONOPHOSPHATASE"/>
    <property type="match status" value="1"/>
</dbReference>
<dbReference type="PROSITE" id="PS00629">
    <property type="entry name" value="IMP_1"/>
    <property type="match status" value="1"/>
</dbReference>
<evidence type="ECO:0000256" key="4">
    <source>
        <dbReference type="ARBA" id="ARBA00022801"/>
    </source>
</evidence>
<dbReference type="InterPro" id="IPR020583">
    <property type="entry name" value="Inositol_monoP_metal-BS"/>
</dbReference>
<feature type="binding site" evidence="6">
    <location>
        <position position="96"/>
    </location>
    <ligand>
        <name>Mg(2+)</name>
        <dbReference type="ChEBI" id="CHEBI:18420"/>
        <label>1</label>
        <note>catalytic</note>
    </ligand>
</feature>